<evidence type="ECO:0000313" key="2">
    <source>
        <dbReference type="EMBL" id="MDP9801445.1"/>
    </source>
</evidence>
<dbReference type="EMBL" id="JAUSQW010000001">
    <property type="protein sequence ID" value="MDP9801445.1"/>
    <property type="molecule type" value="Genomic_DNA"/>
</dbReference>
<keyword evidence="1" id="KW-0812">Transmembrane</keyword>
<evidence type="ECO:0000256" key="1">
    <source>
        <dbReference type="SAM" id="Phobius"/>
    </source>
</evidence>
<evidence type="ECO:0008006" key="4">
    <source>
        <dbReference type="Google" id="ProtNLM"/>
    </source>
</evidence>
<name>A0ABT9NCK4_9ACTO</name>
<reference evidence="2 3" key="1">
    <citation type="submission" date="2023-07" db="EMBL/GenBank/DDBJ databases">
        <title>Sequencing the genomes of 1000 actinobacteria strains.</title>
        <authorList>
            <person name="Klenk H.-P."/>
        </authorList>
    </citation>
    <scope>NUCLEOTIDE SEQUENCE [LARGE SCALE GENOMIC DNA]</scope>
    <source>
        <strain evidence="2 3">DSM 102162</strain>
    </source>
</reference>
<proteinExistence type="predicted"/>
<keyword evidence="1" id="KW-1133">Transmembrane helix</keyword>
<sequence length="89" mass="9449">MNNYQLPPLGYYVVLIAWLVVAIGTAFLVNVGWAADVLATGFVAHALARVILPAGTVPQVRSKLVDVAWCLAFAGAITFFASFGNTPQL</sequence>
<organism evidence="2 3">
    <name type="scientific">Arcanobacterium wilhelmae</name>
    <dbReference type="NCBI Taxonomy" id="1803177"/>
    <lineage>
        <taxon>Bacteria</taxon>
        <taxon>Bacillati</taxon>
        <taxon>Actinomycetota</taxon>
        <taxon>Actinomycetes</taxon>
        <taxon>Actinomycetales</taxon>
        <taxon>Actinomycetaceae</taxon>
        <taxon>Arcanobacterium</taxon>
    </lineage>
</organism>
<comment type="caution">
    <text evidence="2">The sequence shown here is derived from an EMBL/GenBank/DDBJ whole genome shotgun (WGS) entry which is preliminary data.</text>
</comment>
<dbReference type="Proteomes" id="UP001235966">
    <property type="component" value="Unassembled WGS sequence"/>
</dbReference>
<evidence type="ECO:0000313" key="3">
    <source>
        <dbReference type="Proteomes" id="UP001235966"/>
    </source>
</evidence>
<accession>A0ABT9NCK4</accession>
<feature type="transmembrane region" description="Helical" evidence="1">
    <location>
        <begin position="64"/>
        <end position="83"/>
    </location>
</feature>
<keyword evidence="3" id="KW-1185">Reference proteome</keyword>
<dbReference type="InterPro" id="IPR021385">
    <property type="entry name" value="DUF3017"/>
</dbReference>
<gene>
    <name evidence="2" type="ORF">J2S49_001521</name>
</gene>
<dbReference type="Pfam" id="PF11222">
    <property type="entry name" value="DUF3017"/>
    <property type="match status" value="1"/>
</dbReference>
<protein>
    <recommendedName>
        <fullName evidence="4">DUF3017 domain-containing protein</fullName>
    </recommendedName>
</protein>
<keyword evidence="1" id="KW-0472">Membrane</keyword>
<feature type="transmembrane region" description="Helical" evidence="1">
    <location>
        <begin position="9"/>
        <end position="27"/>
    </location>
</feature>
<dbReference type="RefSeq" id="WP_278059465.1">
    <property type="nucleotide sequence ID" value="NZ_CP121247.1"/>
</dbReference>